<reference evidence="1 2" key="1">
    <citation type="journal article" date="2013" name="BMC Genomics">
        <title>Reconstruction of the lipid metabolism for the microalga Monoraphidium neglectum from its genome sequence reveals characteristics suitable for biofuel production.</title>
        <authorList>
            <person name="Bogen C."/>
            <person name="Al-Dilaimi A."/>
            <person name="Albersmeier A."/>
            <person name="Wichmann J."/>
            <person name="Grundmann M."/>
            <person name="Rupp O."/>
            <person name="Lauersen K.J."/>
            <person name="Blifernez-Klassen O."/>
            <person name="Kalinowski J."/>
            <person name="Goesmann A."/>
            <person name="Mussgnug J.H."/>
            <person name="Kruse O."/>
        </authorList>
    </citation>
    <scope>NUCLEOTIDE SEQUENCE [LARGE SCALE GENOMIC DNA]</scope>
    <source>
        <strain evidence="1 2">SAG 48.87</strain>
    </source>
</reference>
<dbReference type="KEGG" id="mng:MNEG_7805"/>
<feature type="non-terminal residue" evidence="1">
    <location>
        <position position="1"/>
    </location>
</feature>
<proteinExistence type="predicted"/>
<sequence length="60" mass="6471">AAVLVRAAAVRLLHGQLRARRLPRAHPRDAAAVGVWVCVLSQHAHSPDPGGRLRIWPPGL</sequence>
<organism evidence="1 2">
    <name type="scientific">Monoraphidium neglectum</name>
    <dbReference type="NCBI Taxonomy" id="145388"/>
    <lineage>
        <taxon>Eukaryota</taxon>
        <taxon>Viridiplantae</taxon>
        <taxon>Chlorophyta</taxon>
        <taxon>core chlorophytes</taxon>
        <taxon>Chlorophyceae</taxon>
        <taxon>CS clade</taxon>
        <taxon>Sphaeropleales</taxon>
        <taxon>Selenastraceae</taxon>
        <taxon>Monoraphidium</taxon>
    </lineage>
</organism>
<evidence type="ECO:0000313" key="2">
    <source>
        <dbReference type="Proteomes" id="UP000054498"/>
    </source>
</evidence>
<dbReference type="Proteomes" id="UP000054498">
    <property type="component" value="Unassembled WGS sequence"/>
</dbReference>
<dbReference type="RefSeq" id="XP_013899171.1">
    <property type="nucleotide sequence ID" value="XM_014043717.1"/>
</dbReference>
<evidence type="ECO:0000313" key="1">
    <source>
        <dbReference type="EMBL" id="KIZ00152.1"/>
    </source>
</evidence>
<dbReference type="EMBL" id="KK101638">
    <property type="protein sequence ID" value="KIZ00152.1"/>
    <property type="molecule type" value="Genomic_DNA"/>
</dbReference>
<name>A0A0D2MHN1_9CHLO</name>
<keyword evidence="2" id="KW-1185">Reference proteome</keyword>
<dbReference type="GeneID" id="25740681"/>
<protein>
    <submittedName>
        <fullName evidence="1">Uncharacterized protein</fullName>
    </submittedName>
</protein>
<feature type="non-terminal residue" evidence="1">
    <location>
        <position position="60"/>
    </location>
</feature>
<dbReference type="AlphaFoldDB" id="A0A0D2MHN1"/>
<gene>
    <name evidence="1" type="ORF">MNEG_7805</name>
</gene>
<accession>A0A0D2MHN1</accession>